<dbReference type="RefSeq" id="XP_022458646.1">
    <property type="nucleotide sequence ID" value="XM_022602886.1"/>
</dbReference>
<reference evidence="3" key="2">
    <citation type="submission" date="2014-02" db="EMBL/GenBank/DDBJ databases">
        <title>Complete DNA sequence of /Kuraishia capsulata/ illustrates novel genomic features among budding yeasts (/Saccharomycotina/).</title>
        <authorList>
            <person name="Morales L."/>
            <person name="Noel B."/>
            <person name="Porcel B."/>
            <person name="Marcet-Houben M."/>
            <person name="Hullo M-F."/>
            <person name="Sacerdot C."/>
            <person name="Tekaia F."/>
            <person name="Leh-Louis V."/>
            <person name="Despons L."/>
            <person name="Khanna V."/>
            <person name="Aury J-M."/>
            <person name="Barbe V."/>
            <person name="Couloux A."/>
            <person name="Labadie K."/>
            <person name="Pelletier E."/>
            <person name="Souciet J-L."/>
            <person name="Boekhout T."/>
            <person name="Gabaldon T."/>
            <person name="Wincker P."/>
            <person name="Dujon B."/>
        </authorList>
    </citation>
    <scope>NUCLEOTIDE SEQUENCE</scope>
    <source>
        <strain evidence="3">CBS 1993</strain>
    </source>
</reference>
<evidence type="ECO:0000256" key="1">
    <source>
        <dbReference type="SAM" id="MobiDB-lite"/>
    </source>
</evidence>
<dbReference type="AlphaFoldDB" id="W6MVX9"/>
<reference evidence="3" key="1">
    <citation type="submission" date="2013-12" db="EMBL/GenBank/DDBJ databases">
        <authorList>
            <person name="Genoscope - CEA"/>
        </authorList>
    </citation>
    <scope>NUCLEOTIDE SEQUENCE</scope>
    <source>
        <strain evidence="3">CBS 1993</strain>
    </source>
</reference>
<dbReference type="Proteomes" id="UP000019384">
    <property type="component" value="Unassembled WGS sequence"/>
</dbReference>
<dbReference type="GeneID" id="34520034"/>
<evidence type="ECO:0000313" key="4">
    <source>
        <dbReference type="Proteomes" id="UP000019384"/>
    </source>
</evidence>
<proteinExistence type="predicted"/>
<gene>
    <name evidence="3" type="ORF">KUCA_T00002618001</name>
</gene>
<feature type="transmembrane region" description="Helical" evidence="2">
    <location>
        <begin position="64"/>
        <end position="82"/>
    </location>
</feature>
<feature type="region of interest" description="Disordered" evidence="1">
    <location>
        <begin position="91"/>
        <end position="116"/>
    </location>
</feature>
<keyword evidence="2" id="KW-1133">Transmembrane helix</keyword>
<sequence>MTFNDWWPSSIDRPKNRLTEVVLGLFSFILLYSPTIPQIPIVLVPRNSISCKNHTLYVLNHSGFNPYTPHIILFITSIIYYLPTSSEVSPTGATGNTSKPLLGPSHHRLGLPRISI</sequence>
<evidence type="ECO:0000313" key="3">
    <source>
        <dbReference type="EMBL" id="CDK26645.1"/>
    </source>
</evidence>
<name>W6MVX9_9ASCO</name>
<evidence type="ECO:0000256" key="2">
    <source>
        <dbReference type="SAM" id="Phobius"/>
    </source>
</evidence>
<keyword evidence="4" id="KW-1185">Reference proteome</keyword>
<dbReference type="EMBL" id="HG793127">
    <property type="protein sequence ID" value="CDK26645.1"/>
    <property type="molecule type" value="Genomic_DNA"/>
</dbReference>
<keyword evidence="2" id="KW-0472">Membrane</keyword>
<feature type="transmembrane region" description="Helical" evidence="2">
    <location>
        <begin position="21"/>
        <end position="44"/>
    </location>
</feature>
<organism evidence="3 4">
    <name type="scientific">Kuraishia capsulata CBS 1993</name>
    <dbReference type="NCBI Taxonomy" id="1382522"/>
    <lineage>
        <taxon>Eukaryota</taxon>
        <taxon>Fungi</taxon>
        <taxon>Dikarya</taxon>
        <taxon>Ascomycota</taxon>
        <taxon>Saccharomycotina</taxon>
        <taxon>Pichiomycetes</taxon>
        <taxon>Pichiales</taxon>
        <taxon>Pichiaceae</taxon>
        <taxon>Kuraishia</taxon>
    </lineage>
</organism>
<dbReference type="HOGENOM" id="CLU_2097236_0_0_1"/>
<keyword evidence="2" id="KW-0812">Transmembrane</keyword>
<accession>W6MVX9</accession>
<protein>
    <submittedName>
        <fullName evidence="3">Uncharacterized protein</fullName>
    </submittedName>
</protein>